<dbReference type="Gene3D" id="1.20.1250.20">
    <property type="entry name" value="MFS general substrate transporter like domains"/>
    <property type="match status" value="2"/>
</dbReference>
<organism evidence="11">
    <name type="scientific">Clostridioides difficile</name>
    <name type="common">Peptoclostridium difficile</name>
    <dbReference type="NCBI Taxonomy" id="1496"/>
    <lineage>
        <taxon>Bacteria</taxon>
        <taxon>Bacillati</taxon>
        <taxon>Bacillota</taxon>
        <taxon>Clostridia</taxon>
        <taxon>Peptostreptococcales</taxon>
        <taxon>Peptostreptococcaceae</taxon>
        <taxon>Clostridioides</taxon>
    </lineage>
</organism>
<dbReference type="SUPFAM" id="SSF103473">
    <property type="entry name" value="MFS general substrate transporter"/>
    <property type="match status" value="1"/>
</dbReference>
<dbReference type="PANTHER" id="PTHR23517:SF15">
    <property type="entry name" value="PROTON-DEPENDENT OLIGOPEPTIDE FAMILY TRANSPORT PROTEIN"/>
    <property type="match status" value="1"/>
</dbReference>
<reference evidence="12" key="4">
    <citation type="submission" date="2021-06" db="EMBL/GenBank/DDBJ databases">
        <authorList>
            <consortium name="NCBI Pathogen Detection Project"/>
        </authorList>
    </citation>
    <scope>NUCLEOTIDE SEQUENCE</scope>
    <source>
        <strain evidence="12">HN1000</strain>
    </source>
</reference>
<feature type="domain" description="Major facilitator superfamily (MFS) profile" evidence="9">
    <location>
        <begin position="20"/>
        <end position="456"/>
    </location>
</feature>
<dbReference type="AlphaFoldDB" id="A0A069AE68"/>
<gene>
    <name evidence="13" type="primary">dtpA_2</name>
    <name evidence="14" type="synonym">dtpA</name>
    <name evidence="10" type="ORF">BN1096_520460</name>
    <name evidence="11" type="ORF">BN1097_630154</name>
    <name evidence="12" type="ORF">KRM00_001786</name>
    <name evidence="14" type="ORF">SAMEA1402366_01065</name>
    <name evidence="13" type="ORF">SAMEA3375112_02211</name>
</gene>
<feature type="transmembrane region" description="Helical" evidence="8">
    <location>
        <begin position="60"/>
        <end position="79"/>
    </location>
</feature>
<accession>A0A069AE68</accession>
<feature type="transmembrane region" description="Helical" evidence="8">
    <location>
        <begin position="299"/>
        <end position="317"/>
    </location>
</feature>
<evidence type="ECO:0000256" key="1">
    <source>
        <dbReference type="ARBA" id="ARBA00004651"/>
    </source>
</evidence>
<reference evidence="11" key="1">
    <citation type="submission" date="2014-07" db="EMBL/GenBank/DDBJ databases">
        <authorList>
            <person name="Monot Marc"/>
        </authorList>
    </citation>
    <scope>NUCLEOTIDE SEQUENCE</scope>
    <source>
        <strain evidence="11">7032994</strain>
    </source>
</reference>
<feature type="transmembrane region" description="Helical" evidence="8">
    <location>
        <begin position="399"/>
        <end position="417"/>
    </location>
</feature>
<feature type="transmembrane region" description="Helical" evidence="8">
    <location>
        <begin position="191"/>
        <end position="209"/>
    </location>
</feature>
<dbReference type="GO" id="GO:1904680">
    <property type="term" value="F:peptide transmembrane transporter activity"/>
    <property type="evidence" value="ECO:0007669"/>
    <property type="project" value="InterPro"/>
</dbReference>
<dbReference type="Proteomes" id="UP000372533">
    <property type="component" value="Unassembled WGS sequence"/>
</dbReference>
<dbReference type="EMBL" id="DAEPXK010000015">
    <property type="protein sequence ID" value="HBH1542304.1"/>
    <property type="molecule type" value="Genomic_DNA"/>
</dbReference>
<dbReference type="PANTHER" id="PTHR23517">
    <property type="entry name" value="RESISTANCE PROTEIN MDTM, PUTATIVE-RELATED-RELATED"/>
    <property type="match status" value="1"/>
</dbReference>
<keyword evidence="4" id="KW-1003">Cell membrane</keyword>
<evidence type="ECO:0000256" key="7">
    <source>
        <dbReference type="ARBA" id="ARBA00023136"/>
    </source>
</evidence>
<evidence type="ECO:0000256" key="5">
    <source>
        <dbReference type="ARBA" id="ARBA00022692"/>
    </source>
</evidence>
<feature type="transmembrane region" description="Helical" evidence="8">
    <location>
        <begin position="151"/>
        <end position="171"/>
    </location>
</feature>
<dbReference type="EMBL" id="FUPS01000007">
    <property type="protein sequence ID" value="SJS49548.1"/>
    <property type="molecule type" value="Genomic_DNA"/>
</dbReference>
<reference evidence="13 15" key="2">
    <citation type="submission" date="2017-02" db="EMBL/GenBank/DDBJ databases">
        <authorList>
            <consortium name="Pathogen Informatics"/>
        </authorList>
    </citation>
    <scope>NUCLEOTIDE SEQUENCE [LARGE SCALE GENOMIC DNA]</scope>
    <source>
        <strain evidence="16">tl291</strain>
        <strain evidence="14">Tl291</strain>
        <strain evidence="13 15">VRECD0157</strain>
    </source>
</reference>
<evidence type="ECO:0000313" key="12">
    <source>
        <dbReference type="EMBL" id="HBH1542304.1"/>
    </source>
</evidence>
<feature type="transmembrane region" description="Helical" evidence="8">
    <location>
        <begin position="429"/>
        <end position="451"/>
    </location>
</feature>
<evidence type="ECO:0000313" key="15">
    <source>
        <dbReference type="Proteomes" id="UP000189137"/>
    </source>
</evidence>
<dbReference type="InterPro" id="IPR036259">
    <property type="entry name" value="MFS_trans_sf"/>
</dbReference>
<sequence length="460" mass="51358">MSVLKTQEKLKQPRDLYFCCSIFTFVGLAYYGMKLVLLLFLAEQVSKGGLGLTPAESASMLASFLAWTYFSPVIGGWVSDRFLGPKNCIILGMLMVSIGYFLGYIANSKMDINIMIFLSGLGIGFYKGNLHTMVGNLYTNDDPRKDGAFSITYMATNLGTLFGPLICGLVANEWFAMKSGLSISMYGYRYVFLFSSITVLIGLFFFIFGNRKFYKPLNNDPSNGRESIRKSLEYKKMLASRPLTLIEKKRIIVILVLAFFTVFFWIAYNQASMSIALYTKEHINLTVGNFQIPTSWIDSYNGLLCVILGPISALVWVKLSQTKKGDLSVPKKMSLGFILLAIAFLFMIVAVIQTGTDPNSIHKASVFWVVGFLTFQSIGEICFSPVGYGMVNKLSPEKYISFLMGVWFLGKFAANKLSGYTQAIIDQLGMLQVFIVIPSFLLIFGIILLIMNKKLVELSN</sequence>
<feature type="transmembrane region" description="Helical" evidence="8">
    <location>
        <begin position="16"/>
        <end position="40"/>
    </location>
</feature>
<evidence type="ECO:0000256" key="6">
    <source>
        <dbReference type="ARBA" id="ARBA00022989"/>
    </source>
</evidence>
<feature type="transmembrane region" description="Helical" evidence="8">
    <location>
        <begin position="337"/>
        <end position="354"/>
    </location>
</feature>
<feature type="transmembrane region" description="Helical" evidence="8">
    <location>
        <begin position="366"/>
        <end position="387"/>
    </location>
</feature>
<evidence type="ECO:0000313" key="10">
    <source>
        <dbReference type="EMBL" id="CDS85749.1"/>
    </source>
</evidence>
<evidence type="ECO:0000256" key="2">
    <source>
        <dbReference type="ARBA" id="ARBA00005982"/>
    </source>
</evidence>
<dbReference type="GO" id="GO:0005886">
    <property type="term" value="C:plasma membrane"/>
    <property type="evidence" value="ECO:0007669"/>
    <property type="project" value="UniProtKB-SubCell"/>
</dbReference>
<evidence type="ECO:0000256" key="8">
    <source>
        <dbReference type="SAM" id="Phobius"/>
    </source>
</evidence>
<dbReference type="InterPro" id="IPR000109">
    <property type="entry name" value="POT_fam"/>
</dbReference>
<dbReference type="GO" id="GO:0015833">
    <property type="term" value="P:peptide transport"/>
    <property type="evidence" value="ECO:0007669"/>
    <property type="project" value="InterPro"/>
</dbReference>
<dbReference type="PATRIC" id="fig|1496.897.peg.2844"/>
<evidence type="ECO:0000313" key="11">
    <source>
        <dbReference type="EMBL" id="CDS87634.1"/>
    </source>
</evidence>
<keyword evidence="3" id="KW-0813">Transport</keyword>
<feature type="transmembrane region" description="Helical" evidence="8">
    <location>
        <begin position="112"/>
        <end position="130"/>
    </location>
</feature>
<proteinExistence type="inferred from homology"/>
<reference evidence="12" key="3">
    <citation type="journal article" date="2018" name="Genome Biol.">
        <title>SKESA: strategic k-mer extension for scrupulous assemblies.</title>
        <authorList>
            <person name="Souvorov A."/>
            <person name="Agarwala R."/>
            <person name="Lipman D.J."/>
        </authorList>
    </citation>
    <scope>NUCLEOTIDE SEQUENCE</scope>
    <source>
        <strain evidence="12">HN1000</strain>
    </source>
</reference>
<protein>
    <submittedName>
        <fullName evidence="11">Amino acid/peptide transporter</fullName>
    </submittedName>
    <submittedName>
        <fullName evidence="13">Dipeptide and tripeptide permease A</fullName>
    </submittedName>
    <submittedName>
        <fullName evidence="12">Peptide MFS transporter</fullName>
    </submittedName>
    <submittedName>
        <fullName evidence="10">Transporter, Major Facilitator Superfamily (MFS)</fullName>
    </submittedName>
</protein>
<dbReference type="Proteomes" id="UP000189137">
    <property type="component" value="Unassembled WGS sequence"/>
</dbReference>
<evidence type="ECO:0000256" key="3">
    <source>
        <dbReference type="ARBA" id="ARBA00022448"/>
    </source>
</evidence>
<evidence type="ECO:0000313" key="14">
    <source>
        <dbReference type="EMBL" id="VHX99508.1"/>
    </source>
</evidence>
<name>A0A069AE68_CLODI</name>
<evidence type="ECO:0000313" key="13">
    <source>
        <dbReference type="EMBL" id="SJS49548.1"/>
    </source>
</evidence>
<dbReference type="RefSeq" id="WP_009893547.1">
    <property type="nucleotide sequence ID" value="NZ_AP031492.1"/>
</dbReference>
<dbReference type="EMBL" id="CAAJVP010000003">
    <property type="protein sequence ID" value="VHX99508.1"/>
    <property type="molecule type" value="Genomic_DNA"/>
</dbReference>
<keyword evidence="7 8" id="KW-0472">Membrane</keyword>
<dbReference type="EMBL" id="LK932402">
    <property type="protein sequence ID" value="CDS87634.1"/>
    <property type="molecule type" value="Genomic_DNA"/>
</dbReference>
<feature type="transmembrane region" description="Helical" evidence="8">
    <location>
        <begin position="88"/>
        <end position="106"/>
    </location>
</feature>
<dbReference type="PROSITE" id="PS50850">
    <property type="entry name" value="MFS"/>
    <property type="match status" value="1"/>
</dbReference>
<dbReference type="CDD" id="cd17346">
    <property type="entry name" value="MFS_DtpA_like"/>
    <property type="match status" value="1"/>
</dbReference>
<feature type="transmembrane region" description="Helical" evidence="8">
    <location>
        <begin position="251"/>
        <end position="268"/>
    </location>
</feature>
<dbReference type="InterPro" id="IPR005279">
    <property type="entry name" value="Dipep/tripep_permease"/>
</dbReference>
<evidence type="ECO:0000256" key="4">
    <source>
        <dbReference type="ARBA" id="ARBA00022475"/>
    </source>
</evidence>
<dbReference type="InterPro" id="IPR020846">
    <property type="entry name" value="MFS_dom"/>
</dbReference>
<evidence type="ECO:0000259" key="9">
    <source>
        <dbReference type="PROSITE" id="PS50850"/>
    </source>
</evidence>
<dbReference type="InterPro" id="IPR050171">
    <property type="entry name" value="MFS_Transporters"/>
</dbReference>
<evidence type="ECO:0000313" key="16">
    <source>
        <dbReference type="Proteomes" id="UP000372533"/>
    </source>
</evidence>
<keyword evidence="6 8" id="KW-1133">Transmembrane helix</keyword>
<comment type="similarity">
    <text evidence="2">Belongs to the major facilitator superfamily. Proton-dependent oligopeptide transporter (POT/PTR) (TC 2.A.17) family.</text>
</comment>
<dbReference type="EMBL" id="LK932505">
    <property type="protein sequence ID" value="CDS85749.1"/>
    <property type="molecule type" value="Genomic_DNA"/>
</dbReference>
<comment type="subcellular location">
    <subcellularLocation>
        <location evidence="1">Cell membrane</location>
        <topology evidence="1">Multi-pass membrane protein</topology>
    </subcellularLocation>
</comment>
<keyword evidence="5 8" id="KW-0812">Transmembrane</keyword>
<dbReference type="Pfam" id="PF00854">
    <property type="entry name" value="PTR2"/>
    <property type="match status" value="2"/>
</dbReference>
<dbReference type="Proteomes" id="UP000878956">
    <property type="component" value="Unassembled WGS sequence"/>
</dbReference>